<comment type="similarity">
    <text evidence="1">Belongs to the fatty acid desaturase type 1 family.</text>
</comment>
<evidence type="ECO:0000259" key="4">
    <source>
        <dbReference type="Pfam" id="PF00487"/>
    </source>
</evidence>
<reference evidence="5" key="1">
    <citation type="submission" date="2022-05" db="EMBL/GenBank/DDBJ databases">
        <title>The Musa troglodytarum L. genome provides insights into the mechanism of non-climacteric behaviour and enrichment of carotenoids.</title>
        <authorList>
            <person name="Wang J."/>
        </authorList>
    </citation>
    <scope>NUCLEOTIDE SEQUENCE</scope>
    <source>
        <tissue evidence="5">Leaf</tissue>
    </source>
</reference>
<dbReference type="Pfam" id="PF00487">
    <property type="entry name" value="FA_desaturase"/>
    <property type="match status" value="1"/>
</dbReference>
<feature type="region of interest" description="Disordered" evidence="2">
    <location>
        <begin position="315"/>
        <end position="339"/>
    </location>
</feature>
<dbReference type="InterPro" id="IPR012171">
    <property type="entry name" value="Fatty_acid_desaturase"/>
</dbReference>
<feature type="transmembrane region" description="Helical" evidence="3">
    <location>
        <begin position="171"/>
        <end position="191"/>
    </location>
</feature>
<protein>
    <submittedName>
        <fullName evidence="5">Fatty acid desaturase</fullName>
    </submittedName>
</protein>
<feature type="transmembrane region" description="Helical" evidence="3">
    <location>
        <begin position="48"/>
        <end position="67"/>
    </location>
</feature>
<feature type="compositionally biased region" description="Low complexity" evidence="2">
    <location>
        <begin position="323"/>
        <end position="339"/>
    </location>
</feature>
<dbReference type="EMBL" id="CP097511">
    <property type="protein sequence ID" value="URE48306.1"/>
    <property type="molecule type" value="Genomic_DNA"/>
</dbReference>
<dbReference type="GO" id="GO:0016491">
    <property type="term" value="F:oxidoreductase activity"/>
    <property type="evidence" value="ECO:0007669"/>
    <property type="project" value="InterPro"/>
</dbReference>
<feature type="transmembrane region" description="Helical" evidence="3">
    <location>
        <begin position="111"/>
        <end position="132"/>
    </location>
</feature>
<dbReference type="PANTHER" id="PTHR32100">
    <property type="entry name" value="OMEGA-6 FATTY ACID DESATURASE, CHLOROPLASTIC"/>
    <property type="match status" value="1"/>
</dbReference>
<keyword evidence="3" id="KW-0472">Membrane</keyword>
<dbReference type="OrthoDB" id="1461976at2759"/>
<proteinExistence type="inferred from homology"/>
<organism evidence="5 6">
    <name type="scientific">Musa troglodytarum</name>
    <name type="common">fe'i banana</name>
    <dbReference type="NCBI Taxonomy" id="320322"/>
    <lineage>
        <taxon>Eukaryota</taxon>
        <taxon>Viridiplantae</taxon>
        <taxon>Streptophyta</taxon>
        <taxon>Embryophyta</taxon>
        <taxon>Tracheophyta</taxon>
        <taxon>Spermatophyta</taxon>
        <taxon>Magnoliopsida</taxon>
        <taxon>Liliopsida</taxon>
        <taxon>Zingiberales</taxon>
        <taxon>Musaceae</taxon>
        <taxon>Musa</taxon>
    </lineage>
</organism>
<evidence type="ECO:0000256" key="2">
    <source>
        <dbReference type="SAM" id="MobiDB-lite"/>
    </source>
</evidence>
<keyword evidence="3" id="KW-1133">Transmembrane helix</keyword>
<evidence type="ECO:0000313" key="5">
    <source>
        <dbReference type="EMBL" id="URE48306.1"/>
    </source>
</evidence>
<dbReference type="Proteomes" id="UP001055439">
    <property type="component" value="Chromosome 9"/>
</dbReference>
<name>A0A9E7LCD6_9LILI</name>
<accession>A0A9E7LCD6</accession>
<evidence type="ECO:0000256" key="1">
    <source>
        <dbReference type="ARBA" id="ARBA00009295"/>
    </source>
</evidence>
<feature type="domain" description="Fatty acid desaturase" evidence="4">
    <location>
        <begin position="79"/>
        <end position="313"/>
    </location>
</feature>
<sequence>MRARGGMTTTEVPLRCSPTEKLPFTLGQIKKAIPPHCFDRSVIRSFSYAVRDLLFAALFLYVAVAHIPKLSLGLGLALAAWPLYRVLQGCVLTGLWVIAHECGHHTFSDYSLLDDIIGLVFHSALLVPYFSWKYSHHRHHSNTGSIERDEVFVPKLKATLSWYSKYLNNPLGRIVTLAVTLTLGWPMYLAFNISGRPYPRFACHFDPYGAIFSDHEWAQIFISDAGLMATSSPSGFAAGLRPVVARCLACRAILSGWLVLITYCRTRAALPPRLGEWGWLRGHRDGGRGLRCTTWCSTTSRTPVAHHLFSAMRTTTPWRRPGSSSHSLASTTDSAGLRC</sequence>
<evidence type="ECO:0000256" key="3">
    <source>
        <dbReference type="SAM" id="Phobius"/>
    </source>
</evidence>
<evidence type="ECO:0000313" key="6">
    <source>
        <dbReference type="Proteomes" id="UP001055439"/>
    </source>
</evidence>
<dbReference type="GO" id="GO:0006629">
    <property type="term" value="P:lipid metabolic process"/>
    <property type="evidence" value="ECO:0007669"/>
    <property type="project" value="InterPro"/>
</dbReference>
<gene>
    <name evidence="5" type="ORF">MUK42_01506</name>
</gene>
<dbReference type="AlphaFoldDB" id="A0A9E7LCD6"/>
<keyword evidence="3" id="KW-0812">Transmembrane</keyword>
<feature type="transmembrane region" description="Helical" evidence="3">
    <location>
        <begin position="79"/>
        <end position="99"/>
    </location>
</feature>
<keyword evidence="6" id="KW-1185">Reference proteome</keyword>
<dbReference type="InterPro" id="IPR005804">
    <property type="entry name" value="FA_desaturase_dom"/>
</dbReference>